<accession>A0A9D5DGU7</accession>
<feature type="region of interest" description="Disordered" evidence="1">
    <location>
        <begin position="874"/>
        <end position="918"/>
    </location>
</feature>
<evidence type="ECO:0000256" key="1">
    <source>
        <dbReference type="SAM" id="MobiDB-lite"/>
    </source>
</evidence>
<dbReference type="InterPro" id="IPR035309">
    <property type="entry name" value="PSME4"/>
</dbReference>
<comment type="caution">
    <text evidence="3">The sequence shown here is derived from an EMBL/GenBank/DDBJ whole genome shotgun (WGS) entry which is preliminary data.</text>
</comment>
<dbReference type="GO" id="GO:0070628">
    <property type="term" value="F:proteasome binding"/>
    <property type="evidence" value="ECO:0007669"/>
    <property type="project" value="InterPro"/>
</dbReference>
<dbReference type="Pfam" id="PF16507">
    <property type="entry name" value="HEAT_PSME4_mid"/>
    <property type="match status" value="1"/>
</dbReference>
<sequence>MFEKTVDFKDYFPGFVDEGVKKRETREAVEEILVLLNDDELFSVRMVQKLTRLIRQLNQFEDAVFIRFVGRGERVRIIQSIWGVVQNKQVTMSTRVRFANILASHLSSYKKLYLRPWWHCGFVSQVDLEAGPASPEFRCGCGEGFAEERPGVRDENCLCGLIGLSQIVRLIEDEFTRGYLEGLTTNHQKVKNYVSSLARVLNAYRPYVREEELNEFVRRWLSLSTSNFSFFVYSKLFVLACSPYYSFRLVESGRIFEIWEVLNGQFVSHWDSAMVTVISRGVRYSWRVGRSLDFLYQKIPYLFQVLYINLGIPILHNLVSNSVNTGATCSNSSVSSGAASSQVLQTKAPSVIKEIISNELLSALTVKPVNLFNKFAIVFTHLLKSLRHLQSPESLEAAERVKAIPDSLVNLVSIIYPLNHPSNIGKWSHGISIFVQALTYQFCKRIYRERVLCRSEEIAPAQRESVLQASLCRFDDEYLMSILFPLIEQGIYSKDVQVAGRYEDALKRWTYILPDVLLSFLLNVKIMPALEGDTETHQVYIAFRILTTVVPIVIHFTPQELPKFLQISLQGIDISDPMKINQTLFFLTVLFYNLQNFQVESLDFDEYEAVEELSSSLQSGGEAGLLRSYYTLYNYPTHSIPISDRSLRNRKDLPREILDQTDIGGQCRGGRGGQEGLLLCAIRQVRQRDLAEQVPAEKAPAGFHLWVLDHGLPGAGLEPLGECGEALRGRELFVLLQAVWVQAAPEGLLRDDWRLGLQELHSGQLQASVQDPFGNGDLRPGSLLRGGLVQAAAQDQGRVRILQADFGGELLAAGLGRSKVPSGAARFGVRGRVVHPVLRQLDLQSDQVHQGPSAEQVQQGLLFWRLLSGNWASFGPQEEDQAGGDQAPAEIHRVPGPYPDPGAAASAPGSYYPEPGVHLQGRPALGPAILPPGGGRLLSGTGARLVRAPADVSARSEVTDSFQPLAHPEAPGKTRPSGLGTLGPPGRLLPGLPAASGGVYPRCWLRGRSVPGPRGELQSPARAGPDSRPWRPLCRPDGIRLLLLKQHPSFEQVCCLCPPDLPGSRRPGSDAPGVDSQSRQLSGVRAVLLEVLLGHPPADSVSGPGFLGRPDCPARPAESDLLPAPVPSQQDLHGRGDQVQVQSHQGDQPVPEPLLLVRQQSISLVSLQHGLLGLRHGLALLHQRAVSPVQSAQHSKDLLA</sequence>
<evidence type="ECO:0000313" key="3">
    <source>
        <dbReference type="EMBL" id="KAJ1605134.1"/>
    </source>
</evidence>
<dbReference type="InterPro" id="IPR032430">
    <property type="entry name" value="Blm10_mid"/>
</dbReference>
<reference evidence="3" key="1">
    <citation type="submission" date="2022-10" db="EMBL/GenBank/DDBJ databases">
        <title>Adaptive evolution leads to modifications in subtelomeric GC content in a zoonotic Cryptosporidium species.</title>
        <authorList>
            <person name="Li J."/>
            <person name="Feng Y."/>
            <person name="Xiao L."/>
        </authorList>
    </citation>
    <scope>NUCLEOTIDE SEQUENCE</scope>
    <source>
        <strain evidence="3">33844</strain>
    </source>
</reference>
<protein>
    <recommendedName>
        <fullName evidence="2">Proteasome activator Blm10 middle HEAT repeats region domain-containing protein</fullName>
    </recommendedName>
</protein>
<feature type="compositionally biased region" description="Low complexity" evidence="1">
    <location>
        <begin position="901"/>
        <end position="913"/>
    </location>
</feature>
<organism evidence="3">
    <name type="scientific">Cryptosporidium canis</name>
    <dbReference type="NCBI Taxonomy" id="195482"/>
    <lineage>
        <taxon>Eukaryota</taxon>
        <taxon>Sar</taxon>
        <taxon>Alveolata</taxon>
        <taxon>Apicomplexa</taxon>
        <taxon>Conoidasida</taxon>
        <taxon>Coccidia</taxon>
        <taxon>Eucoccidiorida</taxon>
        <taxon>Eimeriorina</taxon>
        <taxon>Cryptosporidiidae</taxon>
        <taxon>Cryptosporidium</taxon>
    </lineage>
</organism>
<evidence type="ECO:0000259" key="2">
    <source>
        <dbReference type="Pfam" id="PF16507"/>
    </source>
</evidence>
<dbReference type="EMBL" id="JAPCXC010000108">
    <property type="protein sequence ID" value="KAJ1605134.1"/>
    <property type="molecule type" value="Genomic_DNA"/>
</dbReference>
<dbReference type="AlphaFoldDB" id="A0A9D5DGU7"/>
<name>A0A9D5DGU7_9CRYT</name>
<gene>
    <name evidence="3" type="ORF">OJ253_3304</name>
</gene>
<feature type="domain" description="Proteasome activator Blm10 middle HEAT repeats region" evidence="2">
    <location>
        <begin position="409"/>
        <end position="594"/>
    </location>
</feature>
<feature type="region of interest" description="Disordered" evidence="1">
    <location>
        <begin position="1099"/>
        <end position="1147"/>
    </location>
</feature>
<dbReference type="PANTHER" id="PTHR32170">
    <property type="entry name" value="PROTEASOME ACTIVATOR COMPLEX SUBUNIT 4"/>
    <property type="match status" value="1"/>
</dbReference>
<dbReference type="PANTHER" id="PTHR32170:SF3">
    <property type="entry name" value="PROTEASOME ACTIVATOR COMPLEX SUBUNIT 4"/>
    <property type="match status" value="1"/>
</dbReference>
<feature type="region of interest" description="Disordered" evidence="1">
    <location>
        <begin position="954"/>
        <end position="984"/>
    </location>
</feature>
<dbReference type="Proteomes" id="UP001067231">
    <property type="component" value="Unassembled WGS sequence"/>
</dbReference>
<dbReference type="GO" id="GO:0005634">
    <property type="term" value="C:nucleus"/>
    <property type="evidence" value="ECO:0007669"/>
    <property type="project" value="TreeGrafter"/>
</dbReference>
<dbReference type="GO" id="GO:0005829">
    <property type="term" value="C:cytosol"/>
    <property type="evidence" value="ECO:0007669"/>
    <property type="project" value="TreeGrafter"/>
</dbReference>
<dbReference type="GO" id="GO:0016504">
    <property type="term" value="F:peptidase activator activity"/>
    <property type="evidence" value="ECO:0007669"/>
    <property type="project" value="InterPro"/>
</dbReference>
<proteinExistence type="predicted"/>
<feature type="compositionally biased region" description="Low complexity" evidence="1">
    <location>
        <begin position="974"/>
        <end position="984"/>
    </location>
</feature>
<dbReference type="OrthoDB" id="17907at2759"/>
<dbReference type="GO" id="GO:0010499">
    <property type="term" value="P:proteasomal ubiquitin-independent protein catabolic process"/>
    <property type="evidence" value="ECO:0007669"/>
    <property type="project" value="TreeGrafter"/>
</dbReference>